<dbReference type="SUPFAM" id="SSF46689">
    <property type="entry name" value="Homeodomain-like"/>
    <property type="match status" value="1"/>
</dbReference>
<dbReference type="PANTHER" id="PTHR47894:SF4">
    <property type="entry name" value="HTH-TYPE TRANSCRIPTIONAL REGULATOR GADX"/>
    <property type="match status" value="1"/>
</dbReference>
<dbReference type="GO" id="GO:0005829">
    <property type="term" value="C:cytosol"/>
    <property type="evidence" value="ECO:0007669"/>
    <property type="project" value="TreeGrafter"/>
</dbReference>
<dbReference type="PANTHER" id="PTHR47894">
    <property type="entry name" value="HTH-TYPE TRANSCRIPTIONAL REGULATOR GADX"/>
    <property type="match status" value="1"/>
</dbReference>
<dbReference type="PROSITE" id="PS01124">
    <property type="entry name" value="HTH_ARAC_FAMILY_2"/>
    <property type="match status" value="1"/>
</dbReference>
<reference evidence="5 6" key="1">
    <citation type="submission" date="2018-06" db="EMBL/GenBank/DDBJ databases">
        <title>Pseudomonas diversity within urban Lake Michigan freshwaters.</title>
        <authorList>
            <person name="Batrich M."/>
            <person name="Hatzopoulos T."/>
            <person name="Putonti C."/>
        </authorList>
    </citation>
    <scope>NUCLEOTIDE SEQUENCE [LARGE SCALE GENOMIC DNA]</scope>
    <source>
        <strain evidence="5 6">MB-090714</strain>
    </source>
</reference>
<keyword evidence="2" id="KW-0238">DNA-binding</keyword>
<dbReference type="SMART" id="SM00342">
    <property type="entry name" value="HTH_ARAC"/>
    <property type="match status" value="1"/>
</dbReference>
<evidence type="ECO:0000256" key="1">
    <source>
        <dbReference type="ARBA" id="ARBA00023015"/>
    </source>
</evidence>
<organism evidence="5 6">
    <name type="scientific">Aquipseudomonas alcaligenes</name>
    <name type="common">Pseudomonas alcaligenes</name>
    <dbReference type="NCBI Taxonomy" id="43263"/>
    <lineage>
        <taxon>Bacteria</taxon>
        <taxon>Pseudomonadati</taxon>
        <taxon>Pseudomonadota</taxon>
        <taxon>Gammaproteobacteria</taxon>
        <taxon>Pseudomonadales</taxon>
        <taxon>Pseudomonadaceae</taxon>
        <taxon>Aquipseudomonas</taxon>
    </lineage>
</organism>
<evidence type="ECO:0000313" key="5">
    <source>
        <dbReference type="EMBL" id="PYC22010.1"/>
    </source>
</evidence>
<dbReference type="InterPro" id="IPR018060">
    <property type="entry name" value="HTH_AraC"/>
</dbReference>
<dbReference type="GO" id="GO:0000976">
    <property type="term" value="F:transcription cis-regulatory region binding"/>
    <property type="evidence" value="ECO:0007669"/>
    <property type="project" value="TreeGrafter"/>
</dbReference>
<dbReference type="PRINTS" id="PR00032">
    <property type="entry name" value="HTHARAC"/>
</dbReference>
<evidence type="ECO:0000259" key="4">
    <source>
        <dbReference type="PROSITE" id="PS01124"/>
    </source>
</evidence>
<name>A0A2V4LB37_AQUAC</name>
<proteinExistence type="predicted"/>
<dbReference type="GO" id="GO:0003700">
    <property type="term" value="F:DNA-binding transcription factor activity"/>
    <property type="evidence" value="ECO:0007669"/>
    <property type="project" value="InterPro"/>
</dbReference>
<evidence type="ECO:0000256" key="2">
    <source>
        <dbReference type="ARBA" id="ARBA00023125"/>
    </source>
</evidence>
<gene>
    <name evidence="5" type="ORF">DMO17_16305</name>
</gene>
<protein>
    <recommendedName>
        <fullName evidence="4">HTH araC/xylS-type domain-containing protein</fullName>
    </recommendedName>
</protein>
<dbReference type="InterPro" id="IPR020449">
    <property type="entry name" value="Tscrpt_reg_AraC-type_HTH"/>
</dbReference>
<dbReference type="Pfam" id="PF12833">
    <property type="entry name" value="HTH_18"/>
    <property type="match status" value="1"/>
</dbReference>
<comment type="caution">
    <text evidence="5">The sequence shown here is derived from an EMBL/GenBank/DDBJ whole genome shotgun (WGS) entry which is preliminary data.</text>
</comment>
<dbReference type="InterPro" id="IPR032687">
    <property type="entry name" value="AraC-type_N"/>
</dbReference>
<dbReference type="Pfam" id="PF12625">
    <property type="entry name" value="Arabinose_bd"/>
    <property type="match status" value="1"/>
</dbReference>
<dbReference type="Proteomes" id="UP000248146">
    <property type="component" value="Unassembled WGS sequence"/>
</dbReference>
<dbReference type="RefSeq" id="WP_110683525.1">
    <property type="nucleotide sequence ID" value="NZ_QJRX01000008.1"/>
</dbReference>
<evidence type="ECO:0000313" key="6">
    <source>
        <dbReference type="Proteomes" id="UP000248146"/>
    </source>
</evidence>
<dbReference type="InterPro" id="IPR009057">
    <property type="entry name" value="Homeodomain-like_sf"/>
</dbReference>
<dbReference type="EMBL" id="QJRX01000008">
    <property type="protein sequence ID" value="PYC22010.1"/>
    <property type="molecule type" value="Genomic_DNA"/>
</dbReference>
<dbReference type="Gene3D" id="1.10.10.60">
    <property type="entry name" value="Homeodomain-like"/>
    <property type="match status" value="1"/>
</dbReference>
<evidence type="ECO:0000256" key="3">
    <source>
        <dbReference type="ARBA" id="ARBA00023163"/>
    </source>
</evidence>
<keyword evidence="1" id="KW-0805">Transcription regulation</keyword>
<dbReference type="OrthoDB" id="9805730at2"/>
<accession>A0A2V4LB37</accession>
<keyword evidence="3" id="KW-0804">Transcription</keyword>
<sequence>MLNTAPSATASLLLDLYQSLRRLQLVGPADLVELGLAPNTQLDLEARIPVAWLLRLWQLAAERGAPADLGLQLGQQRGLQSRGPVANLAAMSATLGEALELFRRHSPVMSECENLRVEQDGDRVRIDFLFTAPLADHPPACEYSLSSALCWGRQMSGTRLVPLRVGFRHRPLAGSASYRQILGCPVRFGEPLDYLEMAAADMRLPLLGGNDYIKGLLLQRVSDMQAQLPSRHSLRQQVQQLIELGLIDGALSVEAVARRLHTSRQTLHRHLREEGCSFSELLAEVRREHALRRLRQADCRIEQLSRELGFAEPSAFYKAFKGWFGVSPKAYQEQQRG</sequence>
<feature type="domain" description="HTH araC/xylS-type" evidence="4">
    <location>
        <begin position="236"/>
        <end position="334"/>
    </location>
</feature>
<dbReference type="AlphaFoldDB" id="A0A2V4LB37"/>